<gene>
    <name evidence="2" type="ORF">QU605_07315</name>
</gene>
<evidence type="ECO:0000259" key="1">
    <source>
        <dbReference type="Pfam" id="PF12867"/>
    </source>
</evidence>
<dbReference type="Gene3D" id="1.20.120.450">
    <property type="entry name" value="dinb family like domain"/>
    <property type="match status" value="1"/>
</dbReference>
<dbReference type="InterPro" id="IPR034660">
    <property type="entry name" value="DinB/YfiT-like"/>
</dbReference>
<name>A0ABT7WEC7_9FLAO</name>
<dbReference type="Proteomes" id="UP001174839">
    <property type="component" value="Unassembled WGS sequence"/>
</dbReference>
<evidence type="ECO:0000313" key="3">
    <source>
        <dbReference type="Proteomes" id="UP001174839"/>
    </source>
</evidence>
<protein>
    <submittedName>
        <fullName evidence="2">DinB family protein</fullName>
    </submittedName>
</protein>
<proteinExistence type="predicted"/>
<dbReference type="EMBL" id="JAUDUY010000003">
    <property type="protein sequence ID" value="MDM9631272.1"/>
    <property type="molecule type" value="Genomic_DNA"/>
</dbReference>
<organism evidence="2 3">
    <name type="scientific">Robiginitalea aurantiaca</name>
    <dbReference type="NCBI Taxonomy" id="3056915"/>
    <lineage>
        <taxon>Bacteria</taxon>
        <taxon>Pseudomonadati</taxon>
        <taxon>Bacteroidota</taxon>
        <taxon>Flavobacteriia</taxon>
        <taxon>Flavobacteriales</taxon>
        <taxon>Flavobacteriaceae</taxon>
        <taxon>Robiginitalea</taxon>
    </lineage>
</organism>
<keyword evidence="3" id="KW-1185">Reference proteome</keyword>
<dbReference type="RefSeq" id="WP_289724633.1">
    <property type="nucleotide sequence ID" value="NZ_JAUDUY010000003.1"/>
</dbReference>
<dbReference type="InterPro" id="IPR024775">
    <property type="entry name" value="DinB-like"/>
</dbReference>
<feature type="domain" description="DinB-like" evidence="1">
    <location>
        <begin position="11"/>
        <end position="146"/>
    </location>
</feature>
<dbReference type="Pfam" id="PF12867">
    <property type="entry name" value="DinB_2"/>
    <property type="match status" value="1"/>
</dbReference>
<reference evidence="2" key="1">
    <citation type="submission" date="2023-06" db="EMBL/GenBank/DDBJ databases">
        <title>Robiginitalea aurantiacus sp. nov. and Algoriphagus sediminis sp. nov., isolated from coastal sediment.</title>
        <authorList>
            <person name="Zhou Z.Y."/>
            <person name="An J."/>
            <person name="Jia Y.W."/>
            <person name="Du Z.J."/>
        </authorList>
    </citation>
    <scope>NUCLEOTIDE SEQUENCE</scope>
    <source>
        <strain evidence="2">M39</strain>
    </source>
</reference>
<comment type="caution">
    <text evidence="2">The sequence shown here is derived from an EMBL/GenBank/DDBJ whole genome shotgun (WGS) entry which is preliminary data.</text>
</comment>
<sequence>MKAEFIFQTMKRHRKNLVKILENTSESDLECIPEGFRNNIWWNITHLLVVQQLLCYRLSGLPLYIAEDMVSAYSKGTFPSELPGPEYRADVARLLEETVNTLEADYNKGSFNEYNTYTTSAGFVLTSIDEALQFNLYHEGLHLGIILSLMKVIR</sequence>
<evidence type="ECO:0000313" key="2">
    <source>
        <dbReference type="EMBL" id="MDM9631272.1"/>
    </source>
</evidence>
<dbReference type="SUPFAM" id="SSF109854">
    <property type="entry name" value="DinB/YfiT-like putative metalloenzymes"/>
    <property type="match status" value="1"/>
</dbReference>
<accession>A0ABT7WEC7</accession>